<dbReference type="InterPro" id="IPR014886">
    <property type="entry name" value="La_xRRM"/>
</dbReference>
<evidence type="ECO:0000259" key="8">
    <source>
        <dbReference type="PROSITE" id="PS51939"/>
    </source>
</evidence>
<evidence type="ECO:0000313" key="10">
    <source>
        <dbReference type="RefSeq" id="XP_014476465.1"/>
    </source>
</evidence>
<feature type="region of interest" description="Disordered" evidence="5">
    <location>
        <begin position="275"/>
        <end position="312"/>
    </location>
</feature>
<comment type="subcellular location">
    <subcellularLocation>
        <location evidence="1">Nucleus</location>
    </subcellularLocation>
</comment>
<reference evidence="10" key="1">
    <citation type="submission" date="2025-08" db="UniProtKB">
        <authorList>
            <consortium name="RefSeq"/>
        </authorList>
    </citation>
    <scope>IDENTIFICATION</scope>
</reference>
<keyword evidence="9" id="KW-1185">Reference proteome</keyword>
<dbReference type="GO" id="GO:1990904">
    <property type="term" value="C:ribonucleoprotein complex"/>
    <property type="evidence" value="ECO:0007669"/>
    <property type="project" value="UniProtKB-UniRule"/>
</dbReference>
<evidence type="ECO:0000256" key="5">
    <source>
        <dbReference type="SAM" id="MobiDB-lite"/>
    </source>
</evidence>
<evidence type="ECO:0000256" key="1">
    <source>
        <dbReference type="ARBA" id="ARBA00004123"/>
    </source>
</evidence>
<dbReference type="SUPFAM" id="SSF54928">
    <property type="entry name" value="RNA-binding domain, RBD"/>
    <property type="match status" value="1"/>
</dbReference>
<dbReference type="KEGG" id="dqu:106745399"/>
<keyword evidence="2 4" id="KW-0694">RNA-binding</keyword>
<feature type="region of interest" description="Disordered" evidence="5">
    <location>
        <begin position="1"/>
        <end position="91"/>
    </location>
</feature>
<dbReference type="SMART" id="SM00715">
    <property type="entry name" value="LA"/>
    <property type="match status" value="1"/>
</dbReference>
<evidence type="ECO:0000256" key="3">
    <source>
        <dbReference type="ARBA" id="ARBA00023242"/>
    </source>
</evidence>
<feature type="compositionally biased region" description="Basic and acidic residues" evidence="5">
    <location>
        <begin position="45"/>
        <end position="80"/>
    </location>
</feature>
<dbReference type="CDD" id="cd12291">
    <property type="entry name" value="RRM1_La"/>
    <property type="match status" value="1"/>
</dbReference>
<dbReference type="Gene3D" id="1.10.10.10">
    <property type="entry name" value="Winged helix-like DNA-binding domain superfamily/Winged helix DNA-binding domain"/>
    <property type="match status" value="1"/>
</dbReference>
<dbReference type="PROSITE" id="PS51939">
    <property type="entry name" value="XRRM"/>
    <property type="match status" value="1"/>
</dbReference>
<dbReference type="GO" id="GO:0005829">
    <property type="term" value="C:cytosol"/>
    <property type="evidence" value="ECO:0007669"/>
    <property type="project" value="TreeGrafter"/>
</dbReference>
<dbReference type="InterPro" id="IPR002344">
    <property type="entry name" value="Lupus_La"/>
</dbReference>
<dbReference type="Proteomes" id="UP000515204">
    <property type="component" value="Unplaced"/>
</dbReference>
<feature type="region of interest" description="Disordered" evidence="5">
    <location>
        <begin position="412"/>
        <end position="453"/>
    </location>
</feature>
<dbReference type="InterPro" id="IPR000504">
    <property type="entry name" value="RRM_dom"/>
</dbReference>
<dbReference type="SMART" id="SM00360">
    <property type="entry name" value="RRM"/>
    <property type="match status" value="1"/>
</dbReference>
<dbReference type="GeneID" id="106745399"/>
<name>A0A6P3XDM7_DINQU</name>
<gene>
    <name evidence="10" type="primary">LOC106745399</name>
</gene>
<dbReference type="InterPro" id="IPR006630">
    <property type="entry name" value="La_HTH"/>
</dbReference>
<evidence type="ECO:0000256" key="2">
    <source>
        <dbReference type="ARBA" id="ARBA00022884"/>
    </source>
</evidence>
<dbReference type="GO" id="GO:0010494">
    <property type="term" value="C:cytoplasmic stress granule"/>
    <property type="evidence" value="ECO:0007669"/>
    <property type="project" value="TreeGrafter"/>
</dbReference>
<dbReference type="OrthoDB" id="439993at2759"/>
<evidence type="ECO:0000259" key="7">
    <source>
        <dbReference type="PROSITE" id="PS50961"/>
    </source>
</evidence>
<accession>A0A6P3XDM7</accession>
<dbReference type="InterPro" id="IPR036390">
    <property type="entry name" value="WH_DNA-bd_sf"/>
</dbReference>
<dbReference type="PROSITE" id="PS50102">
    <property type="entry name" value="RRM"/>
    <property type="match status" value="1"/>
</dbReference>
<dbReference type="PROSITE" id="PS50961">
    <property type="entry name" value="HTH_LA"/>
    <property type="match status" value="1"/>
</dbReference>
<evidence type="ECO:0000256" key="4">
    <source>
        <dbReference type="PROSITE-ProRule" id="PRU00332"/>
    </source>
</evidence>
<dbReference type="InterPro" id="IPR012677">
    <property type="entry name" value="Nucleotide-bd_a/b_plait_sf"/>
</dbReference>
<organism evidence="9 10">
    <name type="scientific">Dinoponera quadriceps</name>
    <name type="common">South American ant</name>
    <dbReference type="NCBI Taxonomy" id="609295"/>
    <lineage>
        <taxon>Eukaryota</taxon>
        <taxon>Metazoa</taxon>
        <taxon>Ecdysozoa</taxon>
        <taxon>Arthropoda</taxon>
        <taxon>Hexapoda</taxon>
        <taxon>Insecta</taxon>
        <taxon>Pterygota</taxon>
        <taxon>Neoptera</taxon>
        <taxon>Endopterygota</taxon>
        <taxon>Hymenoptera</taxon>
        <taxon>Apocrita</taxon>
        <taxon>Aculeata</taxon>
        <taxon>Formicoidea</taxon>
        <taxon>Formicidae</taxon>
        <taxon>Ponerinae</taxon>
        <taxon>Ponerini</taxon>
        <taxon>Dinoponera</taxon>
    </lineage>
</organism>
<feature type="compositionally biased region" description="Basic residues" evidence="5">
    <location>
        <begin position="413"/>
        <end position="436"/>
    </location>
</feature>
<evidence type="ECO:0000259" key="6">
    <source>
        <dbReference type="PROSITE" id="PS50102"/>
    </source>
</evidence>
<feature type="domain" description="XRRM" evidence="8">
    <location>
        <begin position="315"/>
        <end position="438"/>
    </location>
</feature>
<protein>
    <submittedName>
        <fullName evidence="10">La protein homolog</fullName>
    </submittedName>
</protein>
<dbReference type="SUPFAM" id="SSF46785">
    <property type="entry name" value="Winged helix' DNA-binding domain"/>
    <property type="match status" value="1"/>
</dbReference>
<sequence>MENGQEETKIDDTNNVAEEAADEMNDKVKNATPIAGDSNDAKGGNNEKEGNNAKEGDDLKEADDVKKADDGEKADDVKENDVEEDESSAGLLEKIREQVEYYFGNVNMHKDKFLIEQTKLDNGWIPMNIMLNFRQLTNLSRDVDIILQALKASELMEISEDGKKIRRSPKHPLPEYNEEYRKAQEARTVYIKGFPQTGMDIEKLKAYFAPYKPFDTIVMRKYQDKEKNFKFKGSVFVQFKTIDIAKVFMDAESVKYNDTELIRKWAADYAVEKAQEKEERRRKKPDNKSKKAAGVEQNETKNEEADSTPASTEIKLPRGSVIYFSGVSKICVREEIKERLEELHAEVAYIDFQRGNTEGWIRLQGENAAKPLLDKMEEGKVQINKSEVTCRILEGEEEEKYLIKVTEEMIAAKNKHSKGKRGGKKGRNVRGGKKRGSSPARDAVPVKKGKVAE</sequence>
<dbReference type="Pfam" id="PF08777">
    <property type="entry name" value="RRM_3"/>
    <property type="match status" value="1"/>
</dbReference>
<dbReference type="RefSeq" id="XP_014476465.1">
    <property type="nucleotide sequence ID" value="XM_014620979.1"/>
</dbReference>
<dbReference type="GO" id="GO:0005634">
    <property type="term" value="C:nucleus"/>
    <property type="evidence" value="ECO:0007669"/>
    <property type="project" value="UniProtKB-SubCell"/>
</dbReference>
<dbReference type="GO" id="GO:0003729">
    <property type="term" value="F:mRNA binding"/>
    <property type="evidence" value="ECO:0007669"/>
    <property type="project" value="TreeGrafter"/>
</dbReference>
<feature type="compositionally biased region" description="Basic and acidic residues" evidence="5">
    <location>
        <begin position="1"/>
        <end position="12"/>
    </location>
</feature>
<dbReference type="CTD" id="35305"/>
<dbReference type="PANTHER" id="PTHR22792:SF166">
    <property type="entry name" value="LUPUS LA PROTEIN HOMOLOG"/>
    <property type="match status" value="1"/>
</dbReference>
<dbReference type="InterPro" id="IPR045180">
    <property type="entry name" value="La_dom_prot"/>
</dbReference>
<feature type="domain" description="HTH La-type RNA-binding" evidence="7">
    <location>
        <begin position="85"/>
        <end position="175"/>
    </location>
</feature>
<dbReference type="Gene3D" id="3.30.70.330">
    <property type="match status" value="2"/>
</dbReference>
<dbReference type="PRINTS" id="PR00302">
    <property type="entry name" value="LUPUSLA"/>
</dbReference>
<evidence type="ECO:0000313" key="9">
    <source>
        <dbReference type="Proteomes" id="UP000515204"/>
    </source>
</evidence>
<dbReference type="GO" id="GO:0008033">
    <property type="term" value="P:tRNA processing"/>
    <property type="evidence" value="ECO:0007669"/>
    <property type="project" value="TreeGrafter"/>
</dbReference>
<dbReference type="InterPro" id="IPR035979">
    <property type="entry name" value="RBD_domain_sf"/>
</dbReference>
<dbReference type="GO" id="GO:0045727">
    <property type="term" value="P:positive regulation of translation"/>
    <property type="evidence" value="ECO:0007669"/>
    <property type="project" value="TreeGrafter"/>
</dbReference>
<dbReference type="PANTHER" id="PTHR22792">
    <property type="entry name" value="LUPUS LA PROTEIN-RELATED"/>
    <property type="match status" value="1"/>
</dbReference>
<keyword evidence="3" id="KW-0539">Nucleus</keyword>
<dbReference type="AlphaFoldDB" id="A0A6P3XDM7"/>
<dbReference type="Pfam" id="PF05383">
    <property type="entry name" value="La"/>
    <property type="match status" value="1"/>
</dbReference>
<feature type="domain" description="RRM" evidence="6">
    <location>
        <begin position="187"/>
        <end position="276"/>
    </location>
</feature>
<dbReference type="CDD" id="cd12541">
    <property type="entry name" value="RRM2_La"/>
    <property type="match status" value="1"/>
</dbReference>
<dbReference type="InterPro" id="IPR036388">
    <property type="entry name" value="WH-like_DNA-bd_sf"/>
</dbReference>
<proteinExistence type="predicted"/>